<dbReference type="Proteomes" id="UP000008136">
    <property type="component" value="Chromosome"/>
</dbReference>
<dbReference type="STRING" id="693661.Arcve_1142"/>
<dbReference type="RefSeq" id="WP_013683814.1">
    <property type="nucleotide sequence ID" value="NC_015320.1"/>
</dbReference>
<dbReference type="InterPro" id="IPR007366">
    <property type="entry name" value="DUF432"/>
</dbReference>
<dbReference type="eggNOG" id="arCOG01766">
    <property type="taxonomic scope" value="Archaea"/>
</dbReference>
<dbReference type="HOGENOM" id="CLU_096705_1_0_2"/>
<dbReference type="AlphaFoldDB" id="F2KTC0"/>
<accession>F2KTC0</accession>
<evidence type="ECO:0000313" key="2">
    <source>
        <dbReference type="Proteomes" id="UP000008136"/>
    </source>
</evidence>
<evidence type="ECO:0000313" key="1">
    <source>
        <dbReference type="EMBL" id="AEA47150.1"/>
    </source>
</evidence>
<dbReference type="GeneID" id="10394258"/>
<gene>
    <name evidence="1" type="ordered locus">Arcve_1142</name>
</gene>
<dbReference type="OrthoDB" id="116710at2157"/>
<dbReference type="EMBL" id="CP002588">
    <property type="protein sequence ID" value="AEA47150.1"/>
    <property type="molecule type" value="Genomic_DNA"/>
</dbReference>
<name>F2KTC0_ARCVS</name>
<sequence>MIYGSHEYGFSYSGDDLTVECGEVYRRICRGDHVEKILSGGKKFIINPVEPVNLPREVTHYLCIDFKKPVLIESGASITVFVKFPVEICVFVNGKGVSPIDVFSLVTPKYTLYGNPKSGVICRWYESDVYTEVPETDPLREGIISLRIHNSSDDWVEVTKAVFDSYAMKIYYGDIVSMVAEMKVIGKHVAETTFIDRPLREGMKKSIELYVARKLLIERKSFLMEWGV</sequence>
<evidence type="ECO:0008006" key="3">
    <source>
        <dbReference type="Google" id="ProtNLM"/>
    </source>
</evidence>
<dbReference type="KEGG" id="ave:Arcve_1142"/>
<dbReference type="PIRSF" id="PIRSF019202">
    <property type="entry name" value="UCP019202"/>
    <property type="match status" value="1"/>
</dbReference>
<proteinExistence type="predicted"/>
<protein>
    <recommendedName>
        <fullName evidence="3">DUF432 domain-containing protein</fullName>
    </recommendedName>
</protein>
<keyword evidence="2" id="KW-1185">Reference proteome</keyword>
<dbReference type="Pfam" id="PF04254">
    <property type="entry name" value="DUF432"/>
    <property type="match status" value="1"/>
</dbReference>
<organism evidence="1 2">
    <name type="scientific">Archaeoglobus veneficus (strain DSM 11195 / SNP6)</name>
    <dbReference type="NCBI Taxonomy" id="693661"/>
    <lineage>
        <taxon>Archaea</taxon>
        <taxon>Methanobacteriati</taxon>
        <taxon>Methanobacteriota</taxon>
        <taxon>Archaeoglobi</taxon>
        <taxon>Archaeoglobales</taxon>
        <taxon>Archaeoglobaceae</taxon>
        <taxon>Archaeoglobus</taxon>
    </lineage>
</organism>
<reference evidence="1 2" key="1">
    <citation type="submission" date="2011-03" db="EMBL/GenBank/DDBJ databases">
        <title>The complete genome of Archaeoglobus veneficus SNP6.</title>
        <authorList>
            <consortium name="US DOE Joint Genome Institute (JGI-PGF)"/>
            <person name="Lucas S."/>
            <person name="Copeland A."/>
            <person name="Lapidus A."/>
            <person name="Bruce D."/>
            <person name="Goodwin L."/>
            <person name="Pitluck S."/>
            <person name="Kyrpides N."/>
            <person name="Mavromatis K."/>
            <person name="Pagani I."/>
            <person name="Ivanova N."/>
            <person name="Mikhailova N."/>
            <person name="Lu M."/>
            <person name="Detter J.C."/>
            <person name="Tapia R."/>
            <person name="Han C."/>
            <person name="Land M."/>
            <person name="Hauser L."/>
            <person name="Markowitz V."/>
            <person name="Cheng J.-F."/>
            <person name="Hugenholtz P."/>
            <person name="Woyke T."/>
            <person name="Wu D."/>
            <person name="Spring S."/>
            <person name="Brambilla E."/>
            <person name="Klenk H.-P."/>
            <person name="Eisen J.A."/>
        </authorList>
    </citation>
    <scope>NUCLEOTIDE SEQUENCE [LARGE SCALE GENOMIC DNA]</scope>
    <source>
        <strain>SNP6</strain>
    </source>
</reference>